<dbReference type="EMBL" id="JPRD01000025">
    <property type="protein sequence ID" value="KIF52153.1"/>
    <property type="molecule type" value="Genomic_DNA"/>
</dbReference>
<dbReference type="PATRIC" id="fig|1229493.5.peg.2428"/>
<evidence type="ECO:0000259" key="1">
    <source>
        <dbReference type="PROSITE" id="PS51186"/>
    </source>
</evidence>
<sequence length="152" mass="16799">MLKRVSSENPSVVSLTRDCFQELRAIYSPNKAAKPTSSKDEWVNYAYYLEGRIVGCVKVKLTDDELQFSGLAVESASRKQGIARRLIVALCKLHSSVNALSVWCVEETGNVEIFKALGFEVLQTESSSLFSLTNGRPATEVKMGYSIRNTLG</sequence>
<accession>A0A0C1VQH8</accession>
<dbReference type="RefSeq" id="WP_020197397.1">
    <property type="nucleotide sequence ID" value="NZ_BAOH01000119.1"/>
</dbReference>
<dbReference type="Proteomes" id="UP000031586">
    <property type="component" value="Unassembled WGS sequence"/>
</dbReference>
<dbReference type="CDD" id="cd04301">
    <property type="entry name" value="NAT_SF"/>
    <property type="match status" value="1"/>
</dbReference>
<dbReference type="PROSITE" id="PS51186">
    <property type="entry name" value="GNAT"/>
    <property type="match status" value="1"/>
</dbReference>
<evidence type="ECO:0000313" key="2">
    <source>
        <dbReference type="EMBL" id="KIF52153.1"/>
    </source>
</evidence>
<protein>
    <recommendedName>
        <fullName evidence="1">N-acetyltransferase domain-containing protein</fullName>
    </recommendedName>
</protein>
<dbReference type="Gene3D" id="3.40.630.30">
    <property type="match status" value="1"/>
</dbReference>
<comment type="caution">
    <text evidence="2">The sequence shown here is derived from an EMBL/GenBank/DDBJ whole genome shotgun (WGS) entry which is preliminary data.</text>
</comment>
<dbReference type="SUPFAM" id="SSF55729">
    <property type="entry name" value="Acyl-CoA N-acyltransferases (Nat)"/>
    <property type="match status" value="1"/>
</dbReference>
<dbReference type="GO" id="GO:0016747">
    <property type="term" value="F:acyltransferase activity, transferring groups other than amino-acyl groups"/>
    <property type="evidence" value="ECO:0007669"/>
    <property type="project" value="InterPro"/>
</dbReference>
<gene>
    <name evidence="2" type="ORF">H735_16390</name>
</gene>
<evidence type="ECO:0000313" key="3">
    <source>
        <dbReference type="Proteomes" id="UP000031586"/>
    </source>
</evidence>
<organism evidence="2 3">
    <name type="scientific">Vibrio owensii CAIM 1854 = LMG 25443</name>
    <dbReference type="NCBI Taxonomy" id="1229493"/>
    <lineage>
        <taxon>Bacteria</taxon>
        <taxon>Pseudomonadati</taxon>
        <taxon>Pseudomonadota</taxon>
        <taxon>Gammaproteobacteria</taxon>
        <taxon>Vibrionales</taxon>
        <taxon>Vibrionaceae</taxon>
        <taxon>Vibrio</taxon>
    </lineage>
</organism>
<dbReference type="InterPro" id="IPR016181">
    <property type="entry name" value="Acyl_CoA_acyltransferase"/>
</dbReference>
<dbReference type="InterPro" id="IPR000182">
    <property type="entry name" value="GNAT_dom"/>
</dbReference>
<dbReference type="Pfam" id="PF13508">
    <property type="entry name" value="Acetyltransf_7"/>
    <property type="match status" value="1"/>
</dbReference>
<reference evidence="2 3" key="1">
    <citation type="submission" date="2014-07" db="EMBL/GenBank/DDBJ databases">
        <title>Unique and conserved regions in Vibrio harveyi and related species in comparison with the shrimp pathogen Vibrio harveyi CAIM 1792.</title>
        <authorList>
            <person name="Espinoza-Valles I."/>
            <person name="Vora G."/>
            <person name="Leekitcharoenphon P."/>
            <person name="Ussery D."/>
            <person name="Hoj L."/>
            <person name="Gomez-Gil B."/>
        </authorList>
    </citation>
    <scope>NUCLEOTIDE SEQUENCE [LARGE SCALE GENOMIC DNA]</scope>
    <source>
        <strain evidence="3">CAIM 1854 / LMG 25443</strain>
    </source>
</reference>
<feature type="domain" description="N-acetyltransferase" evidence="1">
    <location>
        <begin position="10"/>
        <end position="148"/>
    </location>
</feature>
<name>A0A0C1VQH8_9VIBR</name>
<proteinExistence type="predicted"/>
<dbReference type="AlphaFoldDB" id="A0A0C1VQH8"/>